<dbReference type="NCBIfam" id="TIGR01030">
    <property type="entry name" value="rpmH_bact"/>
    <property type="match status" value="1"/>
</dbReference>
<comment type="similarity">
    <text evidence="1 5">Belongs to the bacterial ribosomal protein bL34 family.</text>
</comment>
<dbReference type="GO" id="GO:0006412">
    <property type="term" value="P:translation"/>
    <property type="evidence" value="ECO:0007669"/>
    <property type="project" value="UniProtKB-UniRule"/>
</dbReference>
<dbReference type="GO" id="GO:0003735">
    <property type="term" value="F:structural constituent of ribosome"/>
    <property type="evidence" value="ECO:0007669"/>
    <property type="project" value="InterPro"/>
</dbReference>
<reference evidence="6 7" key="1">
    <citation type="submission" date="2020-08" db="EMBL/GenBank/DDBJ databases">
        <title>Genomic Encyclopedia of Type Strains, Phase IV (KMG-IV): sequencing the most valuable type-strain genomes for metagenomic binning, comparative biology and taxonomic classification.</title>
        <authorList>
            <person name="Goeker M."/>
        </authorList>
    </citation>
    <scope>NUCLEOTIDE SEQUENCE [LARGE SCALE GENOMIC DNA]</scope>
    <source>
        <strain evidence="6 7">DSM 12252</strain>
    </source>
</reference>
<evidence type="ECO:0000313" key="6">
    <source>
        <dbReference type="EMBL" id="MBB5034460.1"/>
    </source>
</evidence>
<dbReference type="Proteomes" id="UP000590740">
    <property type="component" value="Unassembled WGS sequence"/>
</dbReference>
<comment type="caution">
    <text evidence="6">The sequence shown here is derived from an EMBL/GenBank/DDBJ whole genome shotgun (WGS) entry which is preliminary data.</text>
</comment>
<evidence type="ECO:0000256" key="1">
    <source>
        <dbReference type="ARBA" id="ARBA00010111"/>
    </source>
</evidence>
<evidence type="ECO:0000256" key="5">
    <source>
        <dbReference type="HAMAP-Rule" id="MF_00391"/>
    </source>
</evidence>
<evidence type="ECO:0000256" key="3">
    <source>
        <dbReference type="ARBA" id="ARBA00023274"/>
    </source>
</evidence>
<protein>
    <recommendedName>
        <fullName evidence="4 5">Large ribosomal subunit protein bL34</fullName>
    </recommendedName>
</protein>
<evidence type="ECO:0000313" key="7">
    <source>
        <dbReference type="Proteomes" id="UP000590740"/>
    </source>
</evidence>
<keyword evidence="2 5" id="KW-0689">Ribosomal protein</keyword>
<dbReference type="GO" id="GO:1990904">
    <property type="term" value="C:ribonucleoprotein complex"/>
    <property type="evidence" value="ECO:0007669"/>
    <property type="project" value="UniProtKB-KW"/>
</dbReference>
<evidence type="ECO:0000256" key="4">
    <source>
        <dbReference type="ARBA" id="ARBA00035177"/>
    </source>
</evidence>
<sequence length="62" mass="7544">MPKTFRTYQPSKRTRKQQFGFRARTKTANGRDILRRRRRAGRKRLLPKGVEVHFKRHTQQHA</sequence>
<accession>A0A7W8DLW3</accession>
<dbReference type="GO" id="GO:0005840">
    <property type="term" value="C:ribosome"/>
    <property type="evidence" value="ECO:0007669"/>
    <property type="project" value="UniProtKB-KW"/>
</dbReference>
<organism evidence="6 7">
    <name type="scientific">Prosthecobacter vanneervenii</name>
    <dbReference type="NCBI Taxonomy" id="48466"/>
    <lineage>
        <taxon>Bacteria</taxon>
        <taxon>Pseudomonadati</taxon>
        <taxon>Verrucomicrobiota</taxon>
        <taxon>Verrucomicrobiia</taxon>
        <taxon>Verrucomicrobiales</taxon>
        <taxon>Verrucomicrobiaceae</taxon>
        <taxon>Prosthecobacter</taxon>
    </lineage>
</organism>
<dbReference type="EMBL" id="JACHIG010000010">
    <property type="protein sequence ID" value="MBB5034460.1"/>
    <property type="molecule type" value="Genomic_DNA"/>
</dbReference>
<keyword evidence="3 5" id="KW-0687">Ribonucleoprotein</keyword>
<keyword evidence="7" id="KW-1185">Reference proteome</keyword>
<dbReference type="InterPro" id="IPR020939">
    <property type="entry name" value="Ribosomal_bL34_CS"/>
</dbReference>
<dbReference type="InterPro" id="IPR000271">
    <property type="entry name" value="Ribosomal_bL34"/>
</dbReference>
<dbReference type="Pfam" id="PF00468">
    <property type="entry name" value="Ribosomal_L34"/>
    <property type="match status" value="1"/>
</dbReference>
<gene>
    <name evidence="5" type="primary">rpmH</name>
    <name evidence="6" type="ORF">HNQ65_004065</name>
</gene>
<proteinExistence type="inferred from homology"/>
<dbReference type="PROSITE" id="PS00784">
    <property type="entry name" value="RIBOSOMAL_L34"/>
    <property type="match status" value="1"/>
</dbReference>
<name>A0A7W8DLW3_9BACT</name>
<dbReference type="Gene3D" id="1.10.287.3980">
    <property type="match status" value="1"/>
</dbReference>
<evidence type="ECO:0000256" key="2">
    <source>
        <dbReference type="ARBA" id="ARBA00022980"/>
    </source>
</evidence>
<dbReference type="AlphaFoldDB" id="A0A7W8DLW3"/>
<dbReference type="HAMAP" id="MF_00391">
    <property type="entry name" value="Ribosomal_bL34"/>
    <property type="match status" value="1"/>
</dbReference>